<dbReference type="GO" id="GO:0016757">
    <property type="term" value="F:glycosyltransferase activity"/>
    <property type="evidence" value="ECO:0007669"/>
    <property type="project" value="InterPro"/>
</dbReference>
<proteinExistence type="predicted"/>
<reference evidence="5 6" key="1">
    <citation type="journal article" date="2016" name="J. Microbiol.">
        <title>Dankookia rubra gen. nov., sp. nov., an alphaproteobacterium isolated from sediment of a shallow stream.</title>
        <authorList>
            <person name="Kim W.H."/>
            <person name="Kim D.H."/>
            <person name="Kang K."/>
            <person name="Ahn T.Y."/>
        </authorList>
    </citation>
    <scope>NUCLEOTIDE SEQUENCE [LARGE SCALE GENOMIC DNA]</scope>
    <source>
        <strain evidence="5 6">JCM30602</strain>
    </source>
</reference>
<dbReference type="SUPFAM" id="SSF48452">
    <property type="entry name" value="TPR-like"/>
    <property type="match status" value="1"/>
</dbReference>
<feature type="compositionally biased region" description="Pro residues" evidence="3">
    <location>
        <begin position="133"/>
        <end position="155"/>
    </location>
</feature>
<gene>
    <name evidence="5" type="ORF">E2C06_01675</name>
</gene>
<evidence type="ECO:0000259" key="4">
    <source>
        <dbReference type="Pfam" id="PF00534"/>
    </source>
</evidence>
<dbReference type="Pfam" id="PF00534">
    <property type="entry name" value="Glycos_transf_1"/>
    <property type="match status" value="1"/>
</dbReference>
<keyword evidence="2" id="KW-0802">TPR repeat</keyword>
<organism evidence="5 6">
    <name type="scientific">Dankookia rubra</name>
    <dbReference type="NCBI Taxonomy" id="1442381"/>
    <lineage>
        <taxon>Bacteria</taxon>
        <taxon>Pseudomonadati</taxon>
        <taxon>Pseudomonadota</taxon>
        <taxon>Alphaproteobacteria</taxon>
        <taxon>Acetobacterales</taxon>
        <taxon>Roseomonadaceae</taxon>
        <taxon>Dankookia</taxon>
    </lineage>
</organism>
<dbReference type="Gene3D" id="1.25.40.10">
    <property type="entry name" value="Tetratricopeptide repeat domain"/>
    <property type="match status" value="1"/>
</dbReference>
<feature type="domain" description="Glycosyl transferase family 1" evidence="4">
    <location>
        <begin position="380"/>
        <end position="536"/>
    </location>
</feature>
<dbReference type="SMART" id="SM00028">
    <property type="entry name" value="TPR"/>
    <property type="match status" value="2"/>
</dbReference>
<evidence type="ECO:0000256" key="3">
    <source>
        <dbReference type="SAM" id="MobiDB-lite"/>
    </source>
</evidence>
<protein>
    <submittedName>
        <fullName evidence="5">Glycosyltransferase</fullName>
    </submittedName>
</protein>
<dbReference type="PANTHER" id="PTHR46401:SF2">
    <property type="entry name" value="GLYCOSYLTRANSFERASE WBBK-RELATED"/>
    <property type="match status" value="1"/>
</dbReference>
<keyword evidence="6" id="KW-1185">Reference proteome</keyword>
<sequence length="739" mass="78954">MDMQPQDTDPQGGPSDADRLVGEGDRLRDRRAWADAAEAYGQYLRLRPADGAIWIQYGHCLKESGDPKGALLCYREAEKLQPGDSDLQLQIGHALKLLGRAEEALGAYAMALSLDPGNVDARRELLGDDAFAAPPPPEPVPVPPPPPAVAPPPGTPAGAVTGAPLVFDASDLFDYFRHNRAPTGIQRVQLNIIREALQHVADRLVSVAAFDPASGDWKAVPAALFLDLARLSATATDTAETDWTAAVAAMGQALRTGPALDFAAGSALVNLGTSWWIPDYLRRVREAKARHGIRYVPFLHDCIPLLVPEHCAEGLVDEFARWFAGLCLHADAVLTNSDCTRADFERLQRALLPGTAIACRTVPLDGQPDAVPPGPLPAPLRDGRRFVLSVGTIESRKNHLLVFQAWLTLVRRHGAEAVPDLVCVGKLGWLAEEALRLHARSPILRAKVHLLHDVPDTVLAALYRDCLFTLYNSFYEGWGLPVTESLAHGKVPLVPEHSGLRESGAAGAVFFAPNSEPELVAQIWRLSSEDAHRAALEAGIAGRLRLRSWSGIAAQVVRDTSADAAPGLPAPLARVPLRLGQAHALGLLAGPEPVLAMAIADALREGLGWSPAEAWGAWARPGESRLRLPLPAGAADTALRVYLEIQAPAEPAAFVLRAWREGGPPPVALRQDAGPAERLFALLTVPAGGADELVVSIDGAYAAPIGAAQVGVCSLMVCRTDDHAARLDYLESRALARLP</sequence>
<dbReference type="InterPro" id="IPR001296">
    <property type="entry name" value="Glyco_trans_1"/>
</dbReference>
<evidence type="ECO:0000256" key="1">
    <source>
        <dbReference type="ARBA" id="ARBA00022679"/>
    </source>
</evidence>
<keyword evidence="1 5" id="KW-0808">Transferase</keyword>
<name>A0A4R5QMA8_9PROT</name>
<feature type="region of interest" description="Disordered" evidence="3">
    <location>
        <begin position="129"/>
        <end position="156"/>
    </location>
</feature>
<feature type="region of interest" description="Disordered" evidence="3">
    <location>
        <begin position="1"/>
        <end position="24"/>
    </location>
</feature>
<accession>A0A4R5QMA8</accession>
<dbReference type="Proteomes" id="UP000295096">
    <property type="component" value="Unassembled WGS sequence"/>
</dbReference>
<evidence type="ECO:0000256" key="2">
    <source>
        <dbReference type="PROSITE-ProRule" id="PRU00339"/>
    </source>
</evidence>
<dbReference type="PROSITE" id="PS50005">
    <property type="entry name" value="TPR"/>
    <property type="match status" value="1"/>
</dbReference>
<dbReference type="SUPFAM" id="SSF53756">
    <property type="entry name" value="UDP-Glycosyltransferase/glycogen phosphorylase"/>
    <property type="match status" value="1"/>
</dbReference>
<comment type="caution">
    <text evidence="5">The sequence shown here is derived from an EMBL/GenBank/DDBJ whole genome shotgun (WGS) entry which is preliminary data.</text>
</comment>
<evidence type="ECO:0000313" key="6">
    <source>
        <dbReference type="Proteomes" id="UP000295096"/>
    </source>
</evidence>
<dbReference type="RefSeq" id="WP_133286828.1">
    <property type="nucleotide sequence ID" value="NZ_SMSJ01000001.1"/>
</dbReference>
<dbReference type="Gene3D" id="3.40.50.2000">
    <property type="entry name" value="Glycogen Phosphorylase B"/>
    <property type="match status" value="1"/>
</dbReference>
<dbReference type="Pfam" id="PF13181">
    <property type="entry name" value="TPR_8"/>
    <property type="match status" value="1"/>
</dbReference>
<dbReference type="EMBL" id="SMSJ01000001">
    <property type="protein sequence ID" value="TDH64672.1"/>
    <property type="molecule type" value="Genomic_DNA"/>
</dbReference>
<dbReference type="OrthoDB" id="9790710at2"/>
<dbReference type="InterPro" id="IPR019734">
    <property type="entry name" value="TPR_rpt"/>
</dbReference>
<dbReference type="InterPro" id="IPR011990">
    <property type="entry name" value="TPR-like_helical_dom_sf"/>
</dbReference>
<feature type="repeat" description="TPR" evidence="2">
    <location>
        <begin position="85"/>
        <end position="118"/>
    </location>
</feature>
<evidence type="ECO:0000313" key="5">
    <source>
        <dbReference type="EMBL" id="TDH64672.1"/>
    </source>
</evidence>
<dbReference type="PANTHER" id="PTHR46401">
    <property type="entry name" value="GLYCOSYLTRANSFERASE WBBK-RELATED"/>
    <property type="match status" value="1"/>
</dbReference>
<dbReference type="AlphaFoldDB" id="A0A4R5QMA8"/>